<keyword evidence="3" id="KW-1185">Reference proteome</keyword>
<reference evidence="2 3" key="1">
    <citation type="submission" date="2019-08" db="EMBL/GenBank/DDBJ databases">
        <title>Whole genome of Aphis craccivora.</title>
        <authorList>
            <person name="Voronova N.V."/>
            <person name="Shulinski R.S."/>
            <person name="Bandarenka Y.V."/>
            <person name="Zhorov D.G."/>
            <person name="Warner D."/>
        </authorList>
    </citation>
    <scope>NUCLEOTIDE SEQUENCE [LARGE SCALE GENOMIC DNA]</scope>
    <source>
        <strain evidence="2">180601</strain>
        <tissue evidence="2">Whole Body</tissue>
    </source>
</reference>
<organism evidence="2 3">
    <name type="scientific">Aphis craccivora</name>
    <name type="common">Cowpea aphid</name>
    <dbReference type="NCBI Taxonomy" id="307492"/>
    <lineage>
        <taxon>Eukaryota</taxon>
        <taxon>Metazoa</taxon>
        <taxon>Ecdysozoa</taxon>
        <taxon>Arthropoda</taxon>
        <taxon>Hexapoda</taxon>
        <taxon>Insecta</taxon>
        <taxon>Pterygota</taxon>
        <taxon>Neoptera</taxon>
        <taxon>Paraneoptera</taxon>
        <taxon>Hemiptera</taxon>
        <taxon>Sternorrhyncha</taxon>
        <taxon>Aphidomorpha</taxon>
        <taxon>Aphidoidea</taxon>
        <taxon>Aphididae</taxon>
        <taxon>Aphidini</taxon>
        <taxon>Aphis</taxon>
        <taxon>Aphis</taxon>
    </lineage>
</organism>
<dbReference type="Proteomes" id="UP000478052">
    <property type="component" value="Unassembled WGS sequence"/>
</dbReference>
<name>A0A6G0VPR1_APHCR</name>
<keyword evidence="1" id="KW-0812">Transmembrane</keyword>
<dbReference type="EMBL" id="VUJU01013462">
    <property type="protein sequence ID" value="KAF0704808.1"/>
    <property type="molecule type" value="Genomic_DNA"/>
</dbReference>
<feature type="transmembrane region" description="Helical" evidence="1">
    <location>
        <begin position="86"/>
        <end position="105"/>
    </location>
</feature>
<dbReference type="OrthoDB" id="10578714at2759"/>
<evidence type="ECO:0000256" key="1">
    <source>
        <dbReference type="SAM" id="Phobius"/>
    </source>
</evidence>
<dbReference type="AlphaFoldDB" id="A0A6G0VPR1"/>
<feature type="transmembrane region" description="Helical" evidence="1">
    <location>
        <begin position="62"/>
        <end position="79"/>
    </location>
</feature>
<keyword evidence="1" id="KW-0472">Membrane</keyword>
<sequence>MWWLLEWPRSDLTLRHIREGSALGPKLEEKDFQESVLLFLTRNRVLALSCLSLMRSEMFFEIWYVLSALFFCLIASLISSFHQGTLLFLIEFEVLPIAISAALIMDSEMKLVSFSIVLVSDWVLSCISVSTRLEKNAQSAFFNFHLWEGVGDSVLVDSRDIIIGRWSLSYIS</sequence>
<evidence type="ECO:0000313" key="3">
    <source>
        <dbReference type="Proteomes" id="UP000478052"/>
    </source>
</evidence>
<comment type="caution">
    <text evidence="2">The sequence shown here is derived from an EMBL/GenBank/DDBJ whole genome shotgun (WGS) entry which is preliminary data.</text>
</comment>
<gene>
    <name evidence="2" type="ORF">FWK35_00036927</name>
</gene>
<accession>A0A6G0VPR1</accession>
<protein>
    <submittedName>
        <fullName evidence="2">Uncharacterized protein</fullName>
    </submittedName>
</protein>
<keyword evidence="1" id="KW-1133">Transmembrane helix</keyword>
<evidence type="ECO:0000313" key="2">
    <source>
        <dbReference type="EMBL" id="KAF0704808.1"/>
    </source>
</evidence>
<proteinExistence type="predicted"/>